<evidence type="ECO:0000313" key="3">
    <source>
        <dbReference type="Proteomes" id="UP001152049"/>
    </source>
</evidence>
<dbReference type="Gene3D" id="3.40.50.720">
    <property type="entry name" value="NAD(P)-binding Rossmann-like Domain"/>
    <property type="match status" value="1"/>
</dbReference>
<accession>A0A9W8RWW4</accession>
<dbReference type="Pfam" id="PF00106">
    <property type="entry name" value="adh_short"/>
    <property type="match status" value="1"/>
</dbReference>
<organism evidence="2 3">
    <name type="scientific">Fusarium torreyae</name>
    <dbReference type="NCBI Taxonomy" id="1237075"/>
    <lineage>
        <taxon>Eukaryota</taxon>
        <taxon>Fungi</taxon>
        <taxon>Dikarya</taxon>
        <taxon>Ascomycota</taxon>
        <taxon>Pezizomycotina</taxon>
        <taxon>Sordariomycetes</taxon>
        <taxon>Hypocreomycetidae</taxon>
        <taxon>Hypocreales</taxon>
        <taxon>Nectriaceae</taxon>
        <taxon>Fusarium</taxon>
    </lineage>
</organism>
<protein>
    <recommendedName>
        <fullName evidence="4">Reductase</fullName>
    </recommendedName>
</protein>
<dbReference type="SUPFAM" id="SSF51735">
    <property type="entry name" value="NAD(P)-binding Rossmann-fold domains"/>
    <property type="match status" value="1"/>
</dbReference>
<name>A0A9W8RWW4_9HYPO</name>
<dbReference type="OrthoDB" id="2898509at2759"/>
<dbReference type="InterPro" id="IPR036291">
    <property type="entry name" value="NAD(P)-bd_dom_sf"/>
</dbReference>
<reference evidence="2" key="1">
    <citation type="submission" date="2022-09" db="EMBL/GenBank/DDBJ databases">
        <title>Fusarium specimens isolated from Avocado Roots.</title>
        <authorList>
            <person name="Stajich J."/>
            <person name="Roper C."/>
            <person name="Heimlech-Rivalta G."/>
        </authorList>
    </citation>
    <scope>NUCLEOTIDE SEQUENCE</scope>
    <source>
        <strain evidence="2">CF00136</strain>
    </source>
</reference>
<evidence type="ECO:0000313" key="2">
    <source>
        <dbReference type="EMBL" id="KAJ4258951.1"/>
    </source>
</evidence>
<dbReference type="AlphaFoldDB" id="A0A9W8RWW4"/>
<proteinExistence type="predicted"/>
<evidence type="ECO:0008006" key="4">
    <source>
        <dbReference type="Google" id="ProtNLM"/>
    </source>
</evidence>
<dbReference type="InterPro" id="IPR002347">
    <property type="entry name" value="SDR_fam"/>
</dbReference>
<dbReference type="GO" id="GO:0016491">
    <property type="term" value="F:oxidoreductase activity"/>
    <property type="evidence" value="ECO:0007669"/>
    <property type="project" value="UniProtKB-KW"/>
</dbReference>
<dbReference type="InterPro" id="IPR052228">
    <property type="entry name" value="Sec_Metab_Biosynth_Oxidored"/>
</dbReference>
<dbReference type="EMBL" id="JAOQAZ010000015">
    <property type="protein sequence ID" value="KAJ4258951.1"/>
    <property type="molecule type" value="Genomic_DNA"/>
</dbReference>
<keyword evidence="3" id="KW-1185">Reference proteome</keyword>
<dbReference type="PANTHER" id="PTHR47534">
    <property type="entry name" value="YALI0E05731P"/>
    <property type="match status" value="1"/>
</dbReference>
<comment type="caution">
    <text evidence="2">The sequence shown here is derived from an EMBL/GenBank/DDBJ whole genome shotgun (WGS) entry which is preliminary data.</text>
</comment>
<dbReference type="PANTHER" id="PTHR47534:SF3">
    <property type="entry name" value="ALCOHOL DEHYDROGENASE-LIKE C-TERMINAL DOMAIN-CONTAINING PROTEIN"/>
    <property type="match status" value="1"/>
</dbReference>
<gene>
    <name evidence="2" type="ORF">NW762_008039</name>
</gene>
<evidence type="ECO:0000256" key="1">
    <source>
        <dbReference type="ARBA" id="ARBA00023002"/>
    </source>
</evidence>
<keyword evidence="1" id="KW-0560">Oxidoreductase</keyword>
<dbReference type="Proteomes" id="UP001152049">
    <property type="component" value="Unassembled WGS sequence"/>
</dbReference>
<sequence length="329" mass="36118">MPSYKSIQASNALLSSIKSRFVAVFVGGTSGIGNATIKALATTGAEARIHVIGREASKDRMTAFIQELHSINSRAEVIWTGAEISLLSEVKRVCEGIMRQESRVDLLFMSAGYAPFGSRHETAEGFEVTQSLEYYSRILFIRLLMPLLCKSESPRVMSVLAGGLEPPSISLDDMDLKHPSNFGGFKAQGHYAAMGTLALERLGNEYEKVTFIHSFPGWVKTGNHLRGQEGKRNPIIHSVMESFIGLMSFSEKESGQRHLFESTSAMFGGQGIAWDGESGVNSLGKHANGLFLVNEKCECTTNTKALPVLRENAAESIWIHTQEVLRPYL</sequence>